<feature type="domain" description="Ig-like" evidence="4">
    <location>
        <begin position="175"/>
        <end position="273"/>
    </location>
</feature>
<evidence type="ECO:0000256" key="3">
    <source>
        <dbReference type="ARBA" id="ARBA00023157"/>
    </source>
</evidence>
<dbReference type="SMART" id="SM00409">
    <property type="entry name" value="IG"/>
    <property type="match status" value="4"/>
</dbReference>
<feature type="domain" description="Ig-like" evidence="4">
    <location>
        <begin position="476"/>
        <end position="565"/>
    </location>
</feature>
<dbReference type="SUPFAM" id="SSF48726">
    <property type="entry name" value="Immunoglobulin"/>
    <property type="match status" value="5"/>
</dbReference>
<keyword evidence="2" id="KW-0472">Membrane</keyword>
<evidence type="ECO:0000259" key="4">
    <source>
        <dbReference type="PROSITE" id="PS50835"/>
    </source>
</evidence>
<evidence type="ECO:0000256" key="1">
    <source>
        <dbReference type="ARBA" id="ARBA00004167"/>
    </source>
</evidence>
<keyword evidence="3" id="KW-1015">Disulfide bond</keyword>
<sequence>MLIFILQVKVLALCQEMRLTSKNLRPFMKATTIKEHQGNKFFFEVTFILLVMVWTVFSETPVFQSVVGRSAHLSCDVSVTSEDDSISLVLWYKLGISAPIFSVDSRHGPLERSKHFTSDFLRERGYFDPGTHSQPSVLTINPVEKNDEGKYRCRIDFRYGRTFNRIIMLKVIVPPQDITIVDETNQPVYGEIGPYNEGSKLALGCLASGGNPPPTVTWWKDSIQIDNSFHKTHDFGVRNDYILQELRRDDLLTTLTCRASNNNLTSPVVATVIIDMNLKPLEVLIISTHPHVSANRKFEIECQTTGSRPSSHITWWLGNRKMESSMETISEGGNRTVSKLVYSPSSEDNESYLSCRSENPLLPGGELEDGITLNVFYSPKVLVTLRRGQVAQEIQTGDDVYLYCQCDSNPEVIRVEWQFENDSLTTNSKNGIFVRNQSLVLKNVSRDHSGTYRCFAENNEGRGNSEGIELYIKYAPVCKKGQKIAYAVTVDELVEVSCQVESDPDDVIFTWVVNNTIGSRELLTFTTTGLQSVARHIPRETNDFGYLACKAQNVVGEQTEPCIFTLIPVGPPSPPYNCSASNSTNLTLLVRCISGDDGGLQQNFHLEVYLLPRNQIIANLSKSNNPVFLLSTLPSEVQLFLLVYSSNAKGRSGMITLTTRTLAPLATNSTDGQDQRKIEKCTSVTQNFTHNKAVTSSDPDLISLHTNSPIPTSLPVHKQLSNRNIRGSFDHSDQYLFQPTSADQSEVFNFNGTTEWGRAPLNHRQQGNLELTDMDSTRWEPKDKDIQTQHERLSSLKSSYKGQVYPAKEYRRYTPV</sequence>
<keyword evidence="5" id="KW-1185">Reference proteome</keyword>
<evidence type="ECO:0000313" key="6">
    <source>
        <dbReference type="RefSeq" id="XP_022257793.1"/>
    </source>
</evidence>
<dbReference type="Proteomes" id="UP000694941">
    <property type="component" value="Unplaced"/>
</dbReference>
<comment type="subcellular location">
    <subcellularLocation>
        <location evidence="1">Membrane</location>
        <topology evidence="1">Single-pass membrane protein</topology>
    </subcellularLocation>
</comment>
<feature type="domain" description="Ig-like" evidence="4">
    <location>
        <begin position="379"/>
        <end position="469"/>
    </location>
</feature>
<evidence type="ECO:0000313" key="5">
    <source>
        <dbReference type="Proteomes" id="UP000694941"/>
    </source>
</evidence>
<dbReference type="Pfam" id="PF00047">
    <property type="entry name" value="ig"/>
    <property type="match status" value="1"/>
</dbReference>
<name>A0ABM1TPI7_LIMPO</name>
<reference evidence="6" key="1">
    <citation type="submission" date="2025-08" db="UniProtKB">
        <authorList>
            <consortium name="RefSeq"/>
        </authorList>
    </citation>
    <scope>IDENTIFICATION</scope>
    <source>
        <tissue evidence="6">Muscle</tissue>
    </source>
</reference>
<feature type="domain" description="Ig-like" evidence="4">
    <location>
        <begin position="280"/>
        <end position="372"/>
    </location>
</feature>
<dbReference type="Pfam" id="PF13927">
    <property type="entry name" value="Ig_3"/>
    <property type="match status" value="1"/>
</dbReference>
<dbReference type="InterPro" id="IPR013783">
    <property type="entry name" value="Ig-like_fold"/>
</dbReference>
<dbReference type="Gene3D" id="2.60.40.10">
    <property type="entry name" value="Immunoglobulins"/>
    <property type="match status" value="5"/>
</dbReference>
<dbReference type="PROSITE" id="PS50835">
    <property type="entry name" value="IG_LIKE"/>
    <property type="match status" value="5"/>
</dbReference>
<gene>
    <name evidence="6" type="primary">LOC111089480</name>
</gene>
<protein>
    <submittedName>
        <fullName evidence="6">Roundabout homolog 2-like</fullName>
    </submittedName>
</protein>
<dbReference type="InterPro" id="IPR013151">
    <property type="entry name" value="Immunoglobulin_dom"/>
</dbReference>
<dbReference type="PANTHER" id="PTHR23278">
    <property type="entry name" value="SIDESTEP PROTEIN"/>
    <property type="match status" value="1"/>
</dbReference>
<dbReference type="RefSeq" id="XP_022257793.1">
    <property type="nucleotide sequence ID" value="XM_022402085.1"/>
</dbReference>
<dbReference type="InterPro" id="IPR013162">
    <property type="entry name" value="CD80_C2-set"/>
</dbReference>
<proteinExistence type="predicted"/>
<dbReference type="InterPro" id="IPR003598">
    <property type="entry name" value="Ig_sub2"/>
</dbReference>
<accession>A0ABM1TPI7</accession>
<dbReference type="InterPro" id="IPR007110">
    <property type="entry name" value="Ig-like_dom"/>
</dbReference>
<dbReference type="Pfam" id="PF08205">
    <property type="entry name" value="C2-set_2"/>
    <property type="match status" value="1"/>
</dbReference>
<feature type="domain" description="Ig-like" evidence="4">
    <location>
        <begin position="68"/>
        <end position="164"/>
    </location>
</feature>
<organism evidence="5 6">
    <name type="scientific">Limulus polyphemus</name>
    <name type="common">Atlantic horseshoe crab</name>
    <dbReference type="NCBI Taxonomy" id="6850"/>
    <lineage>
        <taxon>Eukaryota</taxon>
        <taxon>Metazoa</taxon>
        <taxon>Ecdysozoa</taxon>
        <taxon>Arthropoda</taxon>
        <taxon>Chelicerata</taxon>
        <taxon>Merostomata</taxon>
        <taxon>Xiphosura</taxon>
        <taxon>Limulidae</taxon>
        <taxon>Limulus</taxon>
    </lineage>
</organism>
<dbReference type="PANTHER" id="PTHR23278:SF19">
    <property type="entry name" value="OBSCURIN"/>
    <property type="match status" value="1"/>
</dbReference>
<dbReference type="GeneID" id="111089480"/>
<dbReference type="SMART" id="SM00408">
    <property type="entry name" value="IGc2"/>
    <property type="match status" value="3"/>
</dbReference>
<dbReference type="InterPro" id="IPR003599">
    <property type="entry name" value="Ig_sub"/>
</dbReference>
<dbReference type="InterPro" id="IPR036179">
    <property type="entry name" value="Ig-like_dom_sf"/>
</dbReference>
<evidence type="ECO:0000256" key="2">
    <source>
        <dbReference type="ARBA" id="ARBA00023136"/>
    </source>
</evidence>